<keyword evidence="3" id="KW-1185">Reference proteome</keyword>
<dbReference type="RefSeq" id="WP_289836216.1">
    <property type="nucleotide sequence ID" value="NZ_JAUEIQ010000010.1"/>
</dbReference>
<feature type="compositionally biased region" description="Basic and acidic residues" evidence="1">
    <location>
        <begin position="76"/>
        <end position="86"/>
    </location>
</feature>
<dbReference type="Proteomes" id="UP001168435">
    <property type="component" value="Unassembled WGS sequence"/>
</dbReference>
<feature type="region of interest" description="Disordered" evidence="1">
    <location>
        <begin position="57"/>
        <end position="86"/>
    </location>
</feature>
<evidence type="ECO:0000313" key="2">
    <source>
        <dbReference type="EMBL" id="MDN0064575.1"/>
    </source>
</evidence>
<evidence type="ECO:0000256" key="1">
    <source>
        <dbReference type="SAM" id="MobiDB-lite"/>
    </source>
</evidence>
<gene>
    <name evidence="2" type="ORF">QVN30_09690</name>
</gene>
<dbReference type="EMBL" id="JAUEIQ010000010">
    <property type="protein sequence ID" value="MDN0064575.1"/>
    <property type="molecule type" value="Genomic_DNA"/>
</dbReference>
<comment type="caution">
    <text evidence="2">The sequence shown here is derived from an EMBL/GenBank/DDBJ whole genome shotgun (WGS) entry which is preliminary data.</text>
</comment>
<protein>
    <submittedName>
        <fullName evidence="2">Uncharacterized protein</fullName>
    </submittedName>
</protein>
<evidence type="ECO:0000313" key="3">
    <source>
        <dbReference type="Proteomes" id="UP001168435"/>
    </source>
</evidence>
<proteinExistence type="predicted"/>
<sequence length="86" mass="9308">MVEFVTVFEAPLLSRRVPFDISAGFNWANIDTCGACGKTASKNSDKLACTFLHGPTKDRSKTIHSRGILPQGPASARHEADRCGMN</sequence>
<name>A0ABT7XGP0_9ACTN</name>
<organism evidence="2 3">
    <name type="scientific">Collinsella ihumii</name>
    <dbReference type="NCBI Taxonomy" id="1720204"/>
    <lineage>
        <taxon>Bacteria</taxon>
        <taxon>Bacillati</taxon>
        <taxon>Actinomycetota</taxon>
        <taxon>Coriobacteriia</taxon>
        <taxon>Coriobacteriales</taxon>
        <taxon>Coriobacteriaceae</taxon>
        <taxon>Collinsella</taxon>
    </lineage>
</organism>
<accession>A0ABT7XGP0</accession>
<reference evidence="2" key="1">
    <citation type="submission" date="2023-06" db="EMBL/GenBank/DDBJ databases">
        <authorList>
            <person name="Zeman M."/>
            <person name="Kubasova T."/>
            <person name="Jahodarova E."/>
            <person name="Nykrynova M."/>
            <person name="Rychlik I."/>
        </authorList>
    </citation>
    <scope>NUCLEOTIDE SEQUENCE</scope>
    <source>
        <strain evidence="2">176_SSukc20</strain>
    </source>
</reference>
<reference evidence="2" key="2">
    <citation type="submission" date="2024-05" db="EMBL/GenBank/DDBJ databases">
        <title>Identification and characterization of horizontal gene transfer across gut microbiota members of farm animals based on homology search.</title>
        <authorList>
            <person name="Schwarzerova J."/>
            <person name="Nykrynova M."/>
            <person name="Jureckova K."/>
            <person name="Cejkova D."/>
            <person name="Rychlik I."/>
        </authorList>
    </citation>
    <scope>NUCLEOTIDE SEQUENCE</scope>
    <source>
        <strain evidence="2">176_SSukc20</strain>
    </source>
</reference>